<accession>A0A0H3CN64</accession>
<dbReference type="EnsemblBacteria" id="ADF62609">
    <property type="protein sequence ID" value="ADF62609"/>
    <property type="gene ID" value="ECL_03073"/>
</dbReference>
<organism evidence="1 2">
    <name type="scientific">Enterobacter cloacae subsp. cloacae (strain ATCC 13047 / DSM 30054 / NBRC 13535 / NCTC 10005 / WDCM 00083 / NCDC 279-56)</name>
    <dbReference type="NCBI Taxonomy" id="716541"/>
    <lineage>
        <taxon>Bacteria</taxon>
        <taxon>Pseudomonadati</taxon>
        <taxon>Pseudomonadota</taxon>
        <taxon>Gammaproteobacteria</taxon>
        <taxon>Enterobacterales</taxon>
        <taxon>Enterobacteriaceae</taxon>
        <taxon>Enterobacter</taxon>
        <taxon>Enterobacter cloacae complex</taxon>
    </lineage>
</organism>
<evidence type="ECO:0000313" key="2">
    <source>
        <dbReference type="Proteomes" id="UP000002363"/>
    </source>
</evidence>
<dbReference type="STRING" id="716541.ECL_03073"/>
<reference evidence="1 2" key="1">
    <citation type="journal article" date="2010" name="J. Bacteriol.">
        <title>Complete genome sequence of Enterobacter cloacae subsp. cloacae type strain ATCC 13047.</title>
        <authorList>
            <person name="Ren Y."/>
            <person name="Ren Y."/>
            <person name="Zhou Z."/>
            <person name="Guo X."/>
            <person name="Li Y."/>
            <person name="Feng L."/>
            <person name="Wang L."/>
        </authorList>
    </citation>
    <scope>NUCLEOTIDE SEQUENCE [LARGE SCALE GENOMIC DNA]</scope>
    <source>
        <strain evidence="2">ATCC 13047 / DSM 30054 / NBRC 13535 / NCTC 10005 / WDCM 00083 / NCDC 279-56</strain>
    </source>
</reference>
<dbReference type="KEGG" id="enc:ECL_03073"/>
<proteinExistence type="predicted"/>
<sequence>MNNHLTGAFKPFLIMPTGKNNPAFNMAFRTNITPCLQGIKIIISLYSQCFRADQPLSHETLYGPTHQRAPAGKVFSPIIQERVNIESIN</sequence>
<name>A0A0H3CN64_ENTCC</name>
<protein>
    <submittedName>
        <fullName evidence="1">Uncharacterized protein</fullName>
    </submittedName>
</protein>
<dbReference type="EMBL" id="CP001918">
    <property type="protein sequence ID" value="ADF62609.1"/>
    <property type="molecule type" value="Genomic_DNA"/>
</dbReference>
<gene>
    <name evidence="1" type="ordered locus">ECL_03073</name>
</gene>
<dbReference type="HOGENOM" id="CLU_2449966_0_0_6"/>
<evidence type="ECO:0000313" key="1">
    <source>
        <dbReference type="EMBL" id="ADF62609.1"/>
    </source>
</evidence>
<dbReference type="Proteomes" id="UP000002363">
    <property type="component" value="Chromosome"/>
</dbReference>
<dbReference type="AlphaFoldDB" id="A0A0H3CN64"/>
<keyword evidence="2" id="KW-1185">Reference proteome</keyword>